<dbReference type="RefSeq" id="WP_073054564.1">
    <property type="nucleotide sequence ID" value="NZ_FQUP01000003.1"/>
</dbReference>
<dbReference type="GO" id="GO:0006777">
    <property type="term" value="P:Mo-molybdopterin cofactor biosynthetic process"/>
    <property type="evidence" value="ECO:0007669"/>
    <property type="project" value="UniProtKB-UniRule"/>
</dbReference>
<dbReference type="AlphaFoldDB" id="A0A1M5FVC4"/>
<dbReference type="Pfam" id="PF03453">
    <property type="entry name" value="MoeA_N"/>
    <property type="match status" value="1"/>
</dbReference>
<evidence type="ECO:0000256" key="8">
    <source>
        <dbReference type="ARBA" id="ARBA00022842"/>
    </source>
</evidence>
<comment type="similarity">
    <text evidence="4 11">Belongs to the MoeA family.</text>
</comment>
<evidence type="ECO:0000256" key="7">
    <source>
        <dbReference type="ARBA" id="ARBA00022723"/>
    </source>
</evidence>
<dbReference type="InterPro" id="IPR038987">
    <property type="entry name" value="MoeA-like"/>
</dbReference>
<evidence type="ECO:0000256" key="9">
    <source>
        <dbReference type="ARBA" id="ARBA00023150"/>
    </source>
</evidence>
<dbReference type="CDD" id="cd00887">
    <property type="entry name" value="MoeA"/>
    <property type="match status" value="1"/>
</dbReference>
<evidence type="ECO:0000259" key="12">
    <source>
        <dbReference type="SMART" id="SM00852"/>
    </source>
</evidence>
<keyword evidence="6 11" id="KW-0808">Transferase</keyword>
<dbReference type="PROSITE" id="PS01079">
    <property type="entry name" value="MOCF_BIOSYNTHESIS_2"/>
    <property type="match status" value="1"/>
</dbReference>
<evidence type="ECO:0000256" key="6">
    <source>
        <dbReference type="ARBA" id="ARBA00022679"/>
    </source>
</evidence>
<comment type="catalytic activity">
    <reaction evidence="10">
        <text>adenylyl-molybdopterin + molybdate = Mo-molybdopterin + AMP + H(+)</text>
        <dbReference type="Rhea" id="RHEA:35047"/>
        <dbReference type="ChEBI" id="CHEBI:15378"/>
        <dbReference type="ChEBI" id="CHEBI:36264"/>
        <dbReference type="ChEBI" id="CHEBI:62727"/>
        <dbReference type="ChEBI" id="CHEBI:71302"/>
        <dbReference type="ChEBI" id="CHEBI:456215"/>
        <dbReference type="EC" id="2.10.1.1"/>
    </reaction>
</comment>
<proteinExistence type="inferred from homology"/>
<evidence type="ECO:0000256" key="10">
    <source>
        <dbReference type="ARBA" id="ARBA00047317"/>
    </source>
</evidence>
<organism evidence="13 14">
    <name type="scientific">Kaistia soli DSM 19436</name>
    <dbReference type="NCBI Taxonomy" id="1122133"/>
    <lineage>
        <taxon>Bacteria</taxon>
        <taxon>Pseudomonadati</taxon>
        <taxon>Pseudomonadota</taxon>
        <taxon>Alphaproteobacteria</taxon>
        <taxon>Hyphomicrobiales</taxon>
        <taxon>Kaistiaceae</taxon>
        <taxon>Kaistia</taxon>
    </lineage>
</organism>
<dbReference type="EMBL" id="FQUP01000003">
    <property type="protein sequence ID" value="SHF95151.1"/>
    <property type="molecule type" value="Genomic_DNA"/>
</dbReference>
<dbReference type="Pfam" id="PF00994">
    <property type="entry name" value="MoCF_biosynth"/>
    <property type="match status" value="1"/>
</dbReference>
<dbReference type="Gene3D" id="3.40.980.10">
    <property type="entry name" value="MoaB/Mog-like domain"/>
    <property type="match status" value="1"/>
</dbReference>
<keyword evidence="7 11" id="KW-0479">Metal-binding</keyword>
<gene>
    <name evidence="13" type="ORF">SAMN02745157_3174</name>
</gene>
<dbReference type="STRING" id="1122133.SAMN02745157_3174"/>
<reference evidence="13 14" key="1">
    <citation type="submission" date="2016-11" db="EMBL/GenBank/DDBJ databases">
        <authorList>
            <person name="Jaros S."/>
            <person name="Januszkiewicz K."/>
            <person name="Wedrychowicz H."/>
        </authorList>
    </citation>
    <scope>NUCLEOTIDE SEQUENCE [LARGE SCALE GENOMIC DNA]</scope>
    <source>
        <strain evidence="13 14">DSM 19436</strain>
    </source>
</reference>
<dbReference type="GO" id="GO:0061599">
    <property type="term" value="F:molybdopterin molybdotransferase activity"/>
    <property type="evidence" value="ECO:0007669"/>
    <property type="project" value="UniProtKB-UniRule"/>
</dbReference>
<dbReference type="Gene3D" id="2.170.190.11">
    <property type="entry name" value="Molybdopterin biosynthesis moea protein, domain 3"/>
    <property type="match status" value="1"/>
</dbReference>
<evidence type="ECO:0000256" key="3">
    <source>
        <dbReference type="ARBA" id="ARBA00005046"/>
    </source>
</evidence>
<dbReference type="SUPFAM" id="SSF63867">
    <property type="entry name" value="MoeA C-terminal domain-like"/>
    <property type="match status" value="1"/>
</dbReference>
<dbReference type="Proteomes" id="UP000184485">
    <property type="component" value="Unassembled WGS sequence"/>
</dbReference>
<comment type="function">
    <text evidence="2 11">Catalyzes the insertion of molybdate into adenylated molybdopterin with the concomitant release of AMP.</text>
</comment>
<evidence type="ECO:0000256" key="5">
    <source>
        <dbReference type="ARBA" id="ARBA00022505"/>
    </source>
</evidence>
<dbReference type="InterPro" id="IPR036135">
    <property type="entry name" value="MoeA_linker/N_sf"/>
</dbReference>
<dbReference type="FunFam" id="3.40.980.10:FF:000004">
    <property type="entry name" value="Molybdopterin molybdenumtransferase"/>
    <property type="match status" value="1"/>
</dbReference>
<dbReference type="PANTHER" id="PTHR10192:SF5">
    <property type="entry name" value="GEPHYRIN"/>
    <property type="match status" value="1"/>
</dbReference>
<comment type="pathway">
    <text evidence="3 11">Cofactor biosynthesis; molybdopterin biosynthesis.</text>
</comment>
<keyword evidence="14" id="KW-1185">Reference proteome</keyword>
<dbReference type="InterPro" id="IPR005110">
    <property type="entry name" value="MoeA_linker/N"/>
</dbReference>
<name>A0A1M5FVC4_9HYPH</name>
<evidence type="ECO:0000256" key="1">
    <source>
        <dbReference type="ARBA" id="ARBA00001946"/>
    </source>
</evidence>
<dbReference type="InterPro" id="IPR005111">
    <property type="entry name" value="MoeA_C_domain_IV"/>
</dbReference>
<dbReference type="SMART" id="SM00852">
    <property type="entry name" value="MoCF_biosynth"/>
    <property type="match status" value="1"/>
</dbReference>
<dbReference type="InterPro" id="IPR001453">
    <property type="entry name" value="MoaB/Mog_dom"/>
</dbReference>
<sequence>MKGLLPVEEAIRRVLDGVVPLESEAVAISDCLGRVLAEPLVARRSQPPRDVSAMDGYAVRAADVAALPAQLAVIGAAPAGHPFAGQVSRGEAVRIFTGAVVPDGADAILLQEDVERLSEERIAAREIVTTGQHIRRRGLDFEIGAALLPAGLRLGMRQLALAAALDHANVPVRRKPLVAIIATGDELVPPGSDGPEDSIVASNGYGIAGLVQSLGGAVRDLGIVADDKDKLATAIDAAEGADILVTLGGASVGDHDFAQEVLTERGMALDFWRIAMRPGKPLIFGRLGPMRVLGFPGNPVSSLVCSLLFLRPLVETMLGLAPVEHAVSATLGGPLRANDGRQDYLRAEIAIASDGTRIATPFPRQDSSMLSTFAEAGCLIVRPPHTPAALAGEACRVIILP</sequence>
<dbReference type="EC" id="2.10.1.1" evidence="11"/>
<keyword evidence="5 11" id="KW-0500">Molybdenum</keyword>
<dbReference type="SUPFAM" id="SSF63882">
    <property type="entry name" value="MoeA N-terminal region -like"/>
    <property type="match status" value="1"/>
</dbReference>
<dbReference type="InterPro" id="IPR036425">
    <property type="entry name" value="MoaB/Mog-like_dom_sf"/>
</dbReference>
<evidence type="ECO:0000256" key="2">
    <source>
        <dbReference type="ARBA" id="ARBA00002901"/>
    </source>
</evidence>
<evidence type="ECO:0000256" key="4">
    <source>
        <dbReference type="ARBA" id="ARBA00010763"/>
    </source>
</evidence>
<keyword evidence="9 11" id="KW-0501">Molybdenum cofactor biosynthesis</keyword>
<dbReference type="Gene3D" id="3.90.105.10">
    <property type="entry name" value="Molybdopterin biosynthesis moea protein, domain 2"/>
    <property type="match status" value="1"/>
</dbReference>
<dbReference type="GO" id="GO:0005829">
    <property type="term" value="C:cytosol"/>
    <property type="evidence" value="ECO:0007669"/>
    <property type="project" value="TreeGrafter"/>
</dbReference>
<dbReference type="UniPathway" id="UPA00344"/>
<dbReference type="GO" id="GO:0046872">
    <property type="term" value="F:metal ion binding"/>
    <property type="evidence" value="ECO:0007669"/>
    <property type="project" value="UniProtKB-UniRule"/>
</dbReference>
<dbReference type="Pfam" id="PF03454">
    <property type="entry name" value="MoeA_C"/>
    <property type="match status" value="1"/>
</dbReference>
<dbReference type="InterPro" id="IPR036688">
    <property type="entry name" value="MoeA_C_domain_IV_sf"/>
</dbReference>
<dbReference type="NCBIfam" id="NF045515">
    <property type="entry name" value="Glp_gephyrin"/>
    <property type="match status" value="1"/>
</dbReference>
<keyword evidence="8 11" id="KW-0460">Magnesium</keyword>
<comment type="cofactor">
    <cofactor evidence="1 11">
        <name>Mg(2+)</name>
        <dbReference type="ChEBI" id="CHEBI:18420"/>
    </cofactor>
</comment>
<feature type="domain" description="MoaB/Mog" evidence="12">
    <location>
        <begin position="179"/>
        <end position="316"/>
    </location>
</feature>
<dbReference type="PANTHER" id="PTHR10192">
    <property type="entry name" value="MOLYBDOPTERIN BIOSYNTHESIS PROTEIN"/>
    <property type="match status" value="1"/>
</dbReference>
<protein>
    <recommendedName>
        <fullName evidence="11">Molybdopterin molybdenumtransferase</fullName>
        <ecNumber evidence="11">2.10.1.1</ecNumber>
    </recommendedName>
</protein>
<dbReference type="OrthoDB" id="9804758at2"/>
<dbReference type="InterPro" id="IPR008284">
    <property type="entry name" value="MoCF_biosynth_CS"/>
</dbReference>
<dbReference type="Gene3D" id="2.40.340.10">
    <property type="entry name" value="MoeA, C-terminal, domain IV"/>
    <property type="match status" value="1"/>
</dbReference>
<evidence type="ECO:0000313" key="13">
    <source>
        <dbReference type="EMBL" id="SHF95151.1"/>
    </source>
</evidence>
<evidence type="ECO:0000256" key="11">
    <source>
        <dbReference type="RuleBase" id="RU365090"/>
    </source>
</evidence>
<evidence type="ECO:0000313" key="14">
    <source>
        <dbReference type="Proteomes" id="UP000184485"/>
    </source>
</evidence>
<accession>A0A1M5FVC4</accession>
<dbReference type="SUPFAM" id="SSF53218">
    <property type="entry name" value="Molybdenum cofactor biosynthesis proteins"/>
    <property type="match status" value="1"/>
</dbReference>